<reference evidence="2" key="1">
    <citation type="submission" date="2021-09" db="EMBL/GenBank/DDBJ databases">
        <authorList>
            <consortium name="AG Swart"/>
            <person name="Singh M."/>
            <person name="Singh A."/>
            <person name="Seah K."/>
            <person name="Emmerich C."/>
        </authorList>
    </citation>
    <scope>NUCLEOTIDE SEQUENCE</scope>
    <source>
        <strain evidence="2">ATCC30299</strain>
    </source>
</reference>
<evidence type="ECO:0000256" key="1">
    <source>
        <dbReference type="SAM" id="Coils"/>
    </source>
</evidence>
<gene>
    <name evidence="2" type="ORF">BSTOLATCC_MIC27431</name>
</gene>
<evidence type="ECO:0000313" key="2">
    <source>
        <dbReference type="EMBL" id="CAG9320852.1"/>
    </source>
</evidence>
<keyword evidence="1" id="KW-0175">Coiled coil</keyword>
<proteinExistence type="predicted"/>
<comment type="caution">
    <text evidence="2">The sequence shown here is derived from an EMBL/GenBank/DDBJ whole genome shotgun (WGS) entry which is preliminary data.</text>
</comment>
<accession>A0AAU9J999</accession>
<dbReference type="EMBL" id="CAJZBQ010000027">
    <property type="protein sequence ID" value="CAG9320852.1"/>
    <property type="molecule type" value="Genomic_DNA"/>
</dbReference>
<dbReference type="AlphaFoldDB" id="A0AAU9J999"/>
<feature type="coiled-coil region" evidence="1">
    <location>
        <begin position="15"/>
        <end position="42"/>
    </location>
</feature>
<protein>
    <submittedName>
        <fullName evidence="2">Uncharacterized protein</fullName>
    </submittedName>
</protein>
<feature type="coiled-coil region" evidence="1">
    <location>
        <begin position="79"/>
        <end position="151"/>
    </location>
</feature>
<organism evidence="2 3">
    <name type="scientific">Blepharisma stoltei</name>
    <dbReference type="NCBI Taxonomy" id="1481888"/>
    <lineage>
        <taxon>Eukaryota</taxon>
        <taxon>Sar</taxon>
        <taxon>Alveolata</taxon>
        <taxon>Ciliophora</taxon>
        <taxon>Postciliodesmatophora</taxon>
        <taxon>Heterotrichea</taxon>
        <taxon>Heterotrichida</taxon>
        <taxon>Blepharismidae</taxon>
        <taxon>Blepharisma</taxon>
    </lineage>
</organism>
<sequence>MDRRAMKRTLTLMQKQEQVERMHKIEEEIKDLRKYIQDVQTIHEKKLKNFGKLIGIDEDLESMIDAHQNSMEYKIAARYREVYQRMENYTKRNQELEERLKNNAELIKEAKAKIKAGFENSEEVKKLESEISKYRNSIREFNESLEEQTLRNTDEELQQQLVQKHIEIEEKYSSLHNIKNIFINQADGFKEAVNMWEIGRNENEASYRKKFIDKHRNMTDKINELEQEYEKKIKAIEKEIWELTKVKTAEIHDLEREYNEMKEEALGLFGFAHTQMTIFEELENKNERKNHENLMSEKNQWLVSRFPKIFRIILEIVKKRKNSYQPIDSLISETVKSSLNSLSLKTTMSNTAIDKLISRIKKRKVTNHAEVTRPRLEDIEKSIDQKLNQSKQTDLIEMGQNLQKAIKFNYLQIDKINSETDKLSFEQLENECQETLRDIEKFKELYTISVRNRMEKSIDKSWNLDRKTFFTEYIARGDFQSRTSPDPLSNQRVFTPAFTTMQRPITQMSMPSLLQKKYRMTPRISYSPQTPQLFHHR</sequence>
<evidence type="ECO:0000313" key="3">
    <source>
        <dbReference type="Proteomes" id="UP001162131"/>
    </source>
</evidence>
<name>A0AAU9J999_9CILI</name>
<feature type="coiled-coil region" evidence="1">
    <location>
        <begin position="208"/>
        <end position="299"/>
    </location>
</feature>
<dbReference type="Proteomes" id="UP001162131">
    <property type="component" value="Unassembled WGS sequence"/>
</dbReference>
<keyword evidence="3" id="KW-1185">Reference proteome</keyword>